<evidence type="ECO:0000313" key="2">
    <source>
        <dbReference type="Proteomes" id="UP000031327"/>
    </source>
</evidence>
<accession>A0A0C1QH66</accession>
<dbReference type="Gene3D" id="6.10.280.50">
    <property type="match status" value="1"/>
</dbReference>
<dbReference type="RefSeq" id="WP_039607849.1">
    <property type="nucleotide sequence ID" value="NZ_JWIC01000003.1"/>
</dbReference>
<reference evidence="1 2" key="1">
    <citation type="submission" date="2014-12" db="EMBL/GenBank/DDBJ databases">
        <title>Draft Genome Sequence of Pseudoalteromonas luteoviolacea HI1.</title>
        <authorList>
            <person name="Asahina A.Y."/>
            <person name="Hadfield M.G."/>
        </authorList>
    </citation>
    <scope>NUCLEOTIDE SEQUENCE [LARGE SCALE GENOMIC DNA]</scope>
    <source>
        <strain evidence="1 2">HI1</strain>
    </source>
</reference>
<gene>
    <name evidence="1" type="ORF">JF50_02080</name>
</gene>
<evidence type="ECO:0008006" key="3">
    <source>
        <dbReference type="Google" id="ProtNLM"/>
    </source>
</evidence>
<comment type="caution">
    <text evidence="1">The sequence shown here is derived from an EMBL/GenBank/DDBJ whole genome shotgun (WGS) entry which is preliminary data.</text>
</comment>
<dbReference type="InterPro" id="IPR007420">
    <property type="entry name" value="DUF465"/>
</dbReference>
<name>A0A0C1QH66_9GAMM</name>
<dbReference type="InterPro" id="IPR038444">
    <property type="entry name" value="DUF465_sf"/>
</dbReference>
<dbReference type="Proteomes" id="UP000031327">
    <property type="component" value="Unassembled WGS sequence"/>
</dbReference>
<organism evidence="1 2">
    <name type="scientific">Pseudoalteromonas luteoviolacea</name>
    <dbReference type="NCBI Taxonomy" id="43657"/>
    <lineage>
        <taxon>Bacteria</taxon>
        <taxon>Pseudomonadati</taxon>
        <taxon>Pseudomonadota</taxon>
        <taxon>Gammaproteobacteria</taxon>
        <taxon>Alteromonadales</taxon>
        <taxon>Pseudoalteromonadaceae</taxon>
        <taxon>Pseudoalteromonas</taxon>
    </lineage>
</organism>
<protein>
    <recommendedName>
        <fullName evidence="3">DUF465 domain-containing protein</fullName>
    </recommendedName>
</protein>
<dbReference type="EMBL" id="JWIC01000003">
    <property type="protein sequence ID" value="KID58680.1"/>
    <property type="molecule type" value="Genomic_DNA"/>
</dbReference>
<sequence>MCIERCSLVKELPEFKSKIDELILTDEEFARLSEDYHALEQQIVACKKSNGPMCEAKLKELKSRCFTLKDRLYMRLKHGT</sequence>
<dbReference type="AlphaFoldDB" id="A0A0C1QH66"/>
<dbReference type="OrthoDB" id="1263265at2"/>
<dbReference type="Pfam" id="PF04325">
    <property type="entry name" value="DUF465"/>
    <property type="match status" value="1"/>
</dbReference>
<evidence type="ECO:0000313" key="1">
    <source>
        <dbReference type="EMBL" id="KID58680.1"/>
    </source>
</evidence>
<proteinExistence type="predicted"/>